<comment type="caution">
    <text evidence="2">The sequence shown here is derived from an EMBL/GenBank/DDBJ whole genome shotgun (WGS) entry which is preliminary data.</text>
</comment>
<dbReference type="EMBL" id="MCFK01010523">
    <property type="protein sequence ID" value="RKF53460.1"/>
    <property type="molecule type" value="Genomic_DNA"/>
</dbReference>
<evidence type="ECO:0000313" key="3">
    <source>
        <dbReference type="Proteomes" id="UP000286134"/>
    </source>
</evidence>
<reference evidence="2 3" key="1">
    <citation type="journal article" date="2018" name="BMC Genomics">
        <title>Comparative genome analyses reveal sequence features reflecting distinct modes of host-adaptation between dicot and monocot powdery mildew.</title>
        <authorList>
            <person name="Wu Y."/>
            <person name="Ma X."/>
            <person name="Pan Z."/>
            <person name="Kale S.D."/>
            <person name="Song Y."/>
            <person name="King H."/>
            <person name="Zhang Q."/>
            <person name="Presley C."/>
            <person name="Deng X."/>
            <person name="Wei C.I."/>
            <person name="Xiao S."/>
        </authorList>
    </citation>
    <scope>NUCLEOTIDE SEQUENCE [LARGE SCALE GENOMIC DNA]</scope>
    <source>
        <strain evidence="2">UMSG2</strain>
    </source>
</reference>
<gene>
    <name evidence="2" type="ORF">OnM2_105004</name>
</gene>
<evidence type="ECO:0000313" key="2">
    <source>
        <dbReference type="EMBL" id="RKF53460.1"/>
    </source>
</evidence>
<name>A0A420H7R7_9PEZI</name>
<evidence type="ECO:0000256" key="1">
    <source>
        <dbReference type="SAM" id="MobiDB-lite"/>
    </source>
</evidence>
<proteinExistence type="predicted"/>
<dbReference type="AlphaFoldDB" id="A0A420H7R7"/>
<protein>
    <submittedName>
        <fullName evidence="2">Uncharacterized protein</fullName>
    </submittedName>
</protein>
<dbReference type="Proteomes" id="UP000286134">
    <property type="component" value="Unassembled WGS sequence"/>
</dbReference>
<accession>A0A420H7R7</accession>
<organism evidence="2 3">
    <name type="scientific">Erysiphe neolycopersici</name>
    <dbReference type="NCBI Taxonomy" id="212602"/>
    <lineage>
        <taxon>Eukaryota</taxon>
        <taxon>Fungi</taxon>
        <taxon>Dikarya</taxon>
        <taxon>Ascomycota</taxon>
        <taxon>Pezizomycotina</taxon>
        <taxon>Leotiomycetes</taxon>
        <taxon>Erysiphales</taxon>
        <taxon>Erysiphaceae</taxon>
        <taxon>Erysiphe</taxon>
    </lineage>
</organism>
<feature type="non-terminal residue" evidence="2">
    <location>
        <position position="1"/>
    </location>
</feature>
<keyword evidence="3" id="KW-1185">Reference proteome</keyword>
<feature type="compositionally biased region" description="Polar residues" evidence="1">
    <location>
        <begin position="77"/>
        <end position="90"/>
    </location>
</feature>
<feature type="region of interest" description="Disordered" evidence="1">
    <location>
        <begin position="63"/>
        <end position="90"/>
    </location>
</feature>
<sequence length="115" mass="12587">RINFGVKLSEEQSQAKNWVAQSFPPHPSFTVDLAKWRNKYAKLLAAADASISCIPLLRKKALSENSPDKVAADTPLPESQSNFTSQPQSLAKTSSNILEVNTQLLESQSKNCQSA</sequence>